<dbReference type="RefSeq" id="WP_212517913.1">
    <property type="nucleotide sequence ID" value="NZ_JAGSOH010000022.1"/>
</dbReference>
<keyword evidence="1" id="KW-0723">Serine/threonine-protein kinase</keyword>
<protein>
    <submittedName>
        <fullName evidence="4">Sensor histidine kinase</fullName>
    </submittedName>
</protein>
<reference evidence="4" key="1">
    <citation type="submission" date="2021-04" db="EMBL/GenBank/DDBJ databases">
        <title>Genome based classification of Actinospica acidithermotolerans sp. nov., an actinobacterium isolated from an Indonesian hot spring.</title>
        <authorList>
            <person name="Kusuma A.B."/>
            <person name="Putra K.E."/>
            <person name="Nafisah S."/>
            <person name="Loh J."/>
            <person name="Nouioui I."/>
            <person name="Goodfellow M."/>
        </authorList>
    </citation>
    <scope>NUCLEOTIDE SEQUENCE</scope>
    <source>
        <strain evidence="4">MGRD01-02</strain>
    </source>
</reference>
<feature type="domain" description="MEDS" evidence="3">
    <location>
        <begin position="21"/>
        <end position="166"/>
    </location>
</feature>
<dbReference type="SUPFAM" id="SSF55874">
    <property type="entry name" value="ATPase domain of HSP90 chaperone/DNA topoisomerase II/histidine kinase"/>
    <property type="match status" value="1"/>
</dbReference>
<dbReference type="Gene3D" id="3.30.565.10">
    <property type="entry name" value="Histidine kinase-like ATPase, C-terminal domain"/>
    <property type="match status" value="1"/>
</dbReference>
<dbReference type="InterPro" id="IPR003594">
    <property type="entry name" value="HATPase_dom"/>
</dbReference>
<dbReference type="NCBIfam" id="NF041045">
    <property type="entry name" value="RsbA_anti_sig"/>
    <property type="match status" value="1"/>
</dbReference>
<name>A0A941IFW0_9ACTN</name>
<dbReference type="EMBL" id="JAGSOH010000022">
    <property type="protein sequence ID" value="MBR7826770.1"/>
    <property type="molecule type" value="Genomic_DNA"/>
</dbReference>
<dbReference type="InterPro" id="IPR025847">
    <property type="entry name" value="MEDS_domain"/>
</dbReference>
<dbReference type="InterPro" id="IPR036890">
    <property type="entry name" value="HATPase_C_sf"/>
</dbReference>
<dbReference type="AlphaFoldDB" id="A0A941IFW0"/>
<evidence type="ECO:0000256" key="1">
    <source>
        <dbReference type="ARBA" id="ARBA00022527"/>
    </source>
</evidence>
<dbReference type="InterPro" id="IPR047718">
    <property type="entry name" value="RsbA-like_anti_sig"/>
</dbReference>
<keyword evidence="4" id="KW-0418">Kinase</keyword>
<dbReference type="Pfam" id="PF14417">
    <property type="entry name" value="MEDS"/>
    <property type="match status" value="1"/>
</dbReference>
<sequence length="313" mass="33816">MSLTESRGTPGAVTPDGSRFRHEALFYAGVEQFVRRTARYVREALAAAEPVLVAVVEPRAKLLREELGAEADAVEFFDMERVGRNPARIIPAWQDWAQRNLGAGSRFRGVSEPLWPGRTSAEIRECQKHEQLLEAAFTGGPAWSLLCPYDLEALPVDVIAAAHRAHAGISTGNVLVDPLPDLGAPIIEVRFDLDALADLRAAIRSHAAELGLADLRMADFVLVADELAANSVRHGGGSGVLRLWRQGDYAVCEVHDLGVITDPLVGRRRPDFAHHVGGAGLWTANLLCDLLLIRSAEAYGTSVRAHFSVVAGG</sequence>
<feature type="domain" description="Histidine kinase/HSP90-like ATPase" evidence="2">
    <location>
        <begin position="191"/>
        <end position="305"/>
    </location>
</feature>
<evidence type="ECO:0000259" key="3">
    <source>
        <dbReference type="Pfam" id="PF14417"/>
    </source>
</evidence>
<accession>A0A941IFW0</accession>
<keyword evidence="5" id="KW-1185">Reference proteome</keyword>
<comment type="caution">
    <text evidence="4">The sequence shown here is derived from an EMBL/GenBank/DDBJ whole genome shotgun (WGS) entry which is preliminary data.</text>
</comment>
<organism evidence="4 5">
    <name type="scientific">Actinospica acidithermotolerans</name>
    <dbReference type="NCBI Taxonomy" id="2828514"/>
    <lineage>
        <taxon>Bacteria</taxon>
        <taxon>Bacillati</taxon>
        <taxon>Actinomycetota</taxon>
        <taxon>Actinomycetes</taxon>
        <taxon>Catenulisporales</taxon>
        <taxon>Actinospicaceae</taxon>
        <taxon>Actinospica</taxon>
    </lineage>
</organism>
<gene>
    <name evidence="4" type="ORF">KDK95_10690</name>
</gene>
<dbReference type="InterPro" id="IPR050267">
    <property type="entry name" value="Anti-sigma-factor_SerPK"/>
</dbReference>
<dbReference type="Proteomes" id="UP000676325">
    <property type="component" value="Unassembled WGS sequence"/>
</dbReference>
<dbReference type="GO" id="GO:0004674">
    <property type="term" value="F:protein serine/threonine kinase activity"/>
    <property type="evidence" value="ECO:0007669"/>
    <property type="project" value="UniProtKB-KW"/>
</dbReference>
<dbReference type="Pfam" id="PF13581">
    <property type="entry name" value="HATPase_c_2"/>
    <property type="match status" value="1"/>
</dbReference>
<evidence type="ECO:0000313" key="4">
    <source>
        <dbReference type="EMBL" id="MBR7826770.1"/>
    </source>
</evidence>
<proteinExistence type="predicted"/>
<keyword evidence="4" id="KW-0808">Transferase</keyword>
<dbReference type="PANTHER" id="PTHR35526">
    <property type="entry name" value="ANTI-SIGMA-F FACTOR RSBW-RELATED"/>
    <property type="match status" value="1"/>
</dbReference>
<dbReference type="PANTHER" id="PTHR35526:SF3">
    <property type="entry name" value="ANTI-SIGMA-F FACTOR RSBW"/>
    <property type="match status" value="1"/>
</dbReference>
<evidence type="ECO:0000259" key="2">
    <source>
        <dbReference type="Pfam" id="PF13581"/>
    </source>
</evidence>
<evidence type="ECO:0000313" key="5">
    <source>
        <dbReference type="Proteomes" id="UP000676325"/>
    </source>
</evidence>